<dbReference type="OMA" id="MEVCHEQ"/>
<sequence length="233" mass="27589">MLNVLLSLAKENATQSPVHTNPQRKNLLNTISKLHRTQQRVYESYRKLKYGLKKLHDDYYLIKGPNIFRRYLRMQQIIREVIILDNQYWQLIDVPKPEPTEAVNDYVFRFIVNVTQPQSPPRSSIASLLKAAFIADSTTETINCDALRTYRTNQFLELSTEELQLECDRMHSKLYRLLRKYLELRQILKGLKSNFHSSRFLPIIPRYNLLKSMIKSVIREPTFAEIYHESDTL</sequence>
<name>A0A0N5CKD7_THECL</name>
<organism evidence="3">
    <name type="scientific">Thelazia callipaeda</name>
    <name type="common">Oriental eyeworm</name>
    <name type="synonym">Parasitic nematode</name>
    <dbReference type="NCBI Taxonomy" id="103827"/>
    <lineage>
        <taxon>Eukaryota</taxon>
        <taxon>Metazoa</taxon>
        <taxon>Ecdysozoa</taxon>
        <taxon>Nematoda</taxon>
        <taxon>Chromadorea</taxon>
        <taxon>Rhabditida</taxon>
        <taxon>Spirurina</taxon>
        <taxon>Spiruromorpha</taxon>
        <taxon>Thelazioidea</taxon>
        <taxon>Thelaziidae</taxon>
        <taxon>Thelazia</taxon>
    </lineage>
</organism>
<dbReference type="WBParaSite" id="TCLT_0000053101-mRNA-1">
    <property type="protein sequence ID" value="TCLT_0000053101-mRNA-1"/>
    <property type="gene ID" value="TCLT_0000053101"/>
</dbReference>
<dbReference type="AlphaFoldDB" id="A0A0N5CKD7"/>
<dbReference type="EMBL" id="UYYF01000040">
    <property type="protein sequence ID" value="VDM95533.1"/>
    <property type="molecule type" value="Genomic_DNA"/>
</dbReference>
<accession>A0A0N5CKD7</accession>
<dbReference type="PANTHER" id="PTHR21010:SF3">
    <property type="entry name" value="DAXX"/>
    <property type="match status" value="1"/>
</dbReference>
<protein>
    <submittedName>
        <fullName evidence="1 3">Uncharacterized protein</fullName>
    </submittedName>
</protein>
<proteinExistence type="predicted"/>
<dbReference type="OrthoDB" id="10052054at2759"/>
<dbReference type="Proteomes" id="UP000276776">
    <property type="component" value="Unassembled WGS sequence"/>
</dbReference>
<evidence type="ECO:0000313" key="1">
    <source>
        <dbReference type="EMBL" id="VDM95533.1"/>
    </source>
</evidence>
<keyword evidence="2" id="KW-1185">Reference proteome</keyword>
<evidence type="ECO:0000313" key="3">
    <source>
        <dbReference type="WBParaSite" id="TCLT_0000053101-mRNA-1"/>
    </source>
</evidence>
<gene>
    <name evidence="1" type="ORF">TCLT_LOCUS532</name>
</gene>
<dbReference type="PANTHER" id="PTHR21010">
    <property type="entry name" value="AGAP001581-PA"/>
    <property type="match status" value="1"/>
</dbReference>
<reference evidence="1 2" key="2">
    <citation type="submission" date="2018-11" db="EMBL/GenBank/DDBJ databases">
        <authorList>
            <consortium name="Pathogen Informatics"/>
        </authorList>
    </citation>
    <scope>NUCLEOTIDE SEQUENCE [LARGE SCALE GENOMIC DNA]</scope>
</reference>
<reference evidence="3" key="1">
    <citation type="submission" date="2017-02" db="UniProtKB">
        <authorList>
            <consortium name="WormBaseParasite"/>
        </authorList>
    </citation>
    <scope>IDENTIFICATION</scope>
</reference>
<evidence type="ECO:0000313" key="2">
    <source>
        <dbReference type="Proteomes" id="UP000276776"/>
    </source>
</evidence>